<evidence type="ECO:0000313" key="2">
    <source>
        <dbReference type="EMBL" id="BBP00230.1"/>
    </source>
</evidence>
<dbReference type="Proteomes" id="UP000463939">
    <property type="component" value="Chromosome"/>
</dbReference>
<proteinExistence type="predicted"/>
<gene>
    <name evidence="2" type="ORF">SFSGTM_09380</name>
</gene>
<protein>
    <recommendedName>
        <fullName evidence="4">DUF4845 domain-containing protein</fullName>
    </recommendedName>
</protein>
<keyword evidence="1" id="KW-0812">Transmembrane</keyword>
<name>A0A809SGU4_9PROT</name>
<sequence>MRNKQRGISLFGMFFVAMGLVFIALVVMKVIPPYIEYVSIKKVFNAMVADPQMQDAKPSQIRESYVRRSSIDNITSVKADDVDISRDNGKLTLSAKYHVEKPLFDNIGIYIDFAPTTDANGAP</sequence>
<evidence type="ECO:0000256" key="1">
    <source>
        <dbReference type="SAM" id="Phobius"/>
    </source>
</evidence>
<dbReference type="RefSeq" id="WP_162084184.1">
    <property type="nucleotide sequence ID" value="NZ_AP021881.1"/>
</dbReference>
<dbReference type="EMBL" id="AP021881">
    <property type="protein sequence ID" value="BBP00230.1"/>
    <property type="molecule type" value="Genomic_DNA"/>
</dbReference>
<keyword evidence="1" id="KW-1133">Transmembrane helix</keyword>
<evidence type="ECO:0008006" key="4">
    <source>
        <dbReference type="Google" id="ProtNLM"/>
    </source>
</evidence>
<dbReference type="AlphaFoldDB" id="A0A809SGU4"/>
<accession>A0A809SGU4</accession>
<feature type="transmembrane region" description="Helical" evidence="1">
    <location>
        <begin position="7"/>
        <end position="31"/>
    </location>
</feature>
<dbReference type="KEGG" id="sniv:SFSGTM_09380"/>
<evidence type="ECO:0000313" key="3">
    <source>
        <dbReference type="Proteomes" id="UP000463939"/>
    </source>
</evidence>
<keyword evidence="1" id="KW-0472">Membrane</keyword>
<dbReference type="Pfam" id="PF16137">
    <property type="entry name" value="DUF4845"/>
    <property type="match status" value="1"/>
</dbReference>
<organism evidence="2 3">
    <name type="scientific">Sulfuriferula nivalis</name>
    <dbReference type="NCBI Taxonomy" id="2675298"/>
    <lineage>
        <taxon>Bacteria</taxon>
        <taxon>Pseudomonadati</taxon>
        <taxon>Pseudomonadota</taxon>
        <taxon>Betaproteobacteria</taxon>
        <taxon>Nitrosomonadales</taxon>
        <taxon>Sulfuricellaceae</taxon>
        <taxon>Sulfuriferula</taxon>
    </lineage>
</organism>
<reference evidence="3" key="1">
    <citation type="submission" date="2019-11" db="EMBL/GenBank/DDBJ databases">
        <title>Isolation and characterization of a novel species in the genus Sulfuriferula.</title>
        <authorList>
            <person name="Mochizuki J."/>
            <person name="Kojima H."/>
            <person name="Fukui M."/>
        </authorList>
    </citation>
    <scope>NUCLEOTIDE SEQUENCE [LARGE SCALE GENOMIC DNA]</scope>
    <source>
        <strain evidence="3">SGTM</strain>
    </source>
</reference>
<keyword evidence="3" id="KW-1185">Reference proteome</keyword>
<dbReference type="InterPro" id="IPR032314">
    <property type="entry name" value="DUF4845"/>
</dbReference>